<evidence type="ECO:0000256" key="5">
    <source>
        <dbReference type="ARBA" id="ARBA00013200"/>
    </source>
</evidence>
<keyword evidence="21" id="KW-1185">Reference proteome</keyword>
<dbReference type="AlphaFoldDB" id="A0A939J6F3"/>
<evidence type="ECO:0000256" key="19">
    <source>
        <dbReference type="HAMAP-Rule" id="MF_00719"/>
    </source>
</evidence>
<evidence type="ECO:0000256" key="7">
    <source>
        <dbReference type="ARBA" id="ARBA00022475"/>
    </source>
</evidence>
<reference evidence="20" key="1">
    <citation type="submission" date="2021-03" db="EMBL/GenBank/DDBJ databases">
        <title>Roseibium sp. CAU 1637 isolated from Incheon.</title>
        <authorList>
            <person name="Kim W."/>
        </authorList>
    </citation>
    <scope>NUCLEOTIDE SEQUENCE</scope>
    <source>
        <strain evidence="20">CAU 1637</strain>
    </source>
</reference>
<dbReference type="Proteomes" id="UP000664779">
    <property type="component" value="Unassembled WGS sequence"/>
</dbReference>
<evidence type="ECO:0000256" key="18">
    <source>
        <dbReference type="ARBA" id="ARBA00049504"/>
    </source>
</evidence>
<keyword evidence="12 19" id="KW-1133">Transmembrane helix</keyword>
<dbReference type="GO" id="GO:0008818">
    <property type="term" value="F:cobalamin 5'-phosphate synthase activity"/>
    <property type="evidence" value="ECO:0007669"/>
    <property type="project" value="UniProtKB-UniRule"/>
</dbReference>
<accession>A0A939J6F3</accession>
<evidence type="ECO:0000256" key="2">
    <source>
        <dbReference type="ARBA" id="ARBA00004651"/>
    </source>
</evidence>
<keyword evidence="13 19" id="KW-0472">Membrane</keyword>
<protein>
    <recommendedName>
        <fullName evidence="6 19">Adenosylcobinamide-GDP ribazoletransferase</fullName>
        <ecNumber evidence="5 19">2.7.8.26</ecNumber>
    </recommendedName>
    <alternativeName>
        <fullName evidence="16 19">Cobalamin synthase</fullName>
    </alternativeName>
    <alternativeName>
        <fullName evidence="15 19">Cobalamin-5'-phosphate synthase</fullName>
    </alternativeName>
</protein>
<evidence type="ECO:0000313" key="21">
    <source>
        <dbReference type="Proteomes" id="UP000664779"/>
    </source>
</evidence>
<feature type="transmembrane region" description="Helical" evidence="19">
    <location>
        <begin position="59"/>
        <end position="83"/>
    </location>
</feature>
<evidence type="ECO:0000256" key="17">
    <source>
        <dbReference type="ARBA" id="ARBA00048623"/>
    </source>
</evidence>
<comment type="catalytic activity">
    <reaction evidence="18 19">
        <text>alpha-ribazole 5'-phosphate + adenosylcob(III)inamide-GDP = adenosylcob(III)alamin 5'-phosphate + GMP + H(+)</text>
        <dbReference type="Rhea" id="RHEA:23560"/>
        <dbReference type="ChEBI" id="CHEBI:15378"/>
        <dbReference type="ChEBI" id="CHEBI:57918"/>
        <dbReference type="ChEBI" id="CHEBI:58115"/>
        <dbReference type="ChEBI" id="CHEBI:60487"/>
        <dbReference type="ChEBI" id="CHEBI:60493"/>
        <dbReference type="EC" id="2.7.8.26"/>
    </reaction>
</comment>
<comment type="subcellular location">
    <subcellularLocation>
        <location evidence="2 19">Cell membrane</location>
        <topology evidence="2 19">Multi-pass membrane protein</topology>
    </subcellularLocation>
</comment>
<feature type="transmembrane region" description="Helical" evidence="19">
    <location>
        <begin position="206"/>
        <end position="226"/>
    </location>
</feature>
<comment type="pathway">
    <text evidence="3 19">Cofactor biosynthesis; adenosylcobalamin biosynthesis; adenosylcobalamin from cob(II)yrinate a,c-diamide: step 7/7.</text>
</comment>
<keyword evidence="9 19" id="KW-0808">Transferase</keyword>
<evidence type="ECO:0000256" key="15">
    <source>
        <dbReference type="ARBA" id="ARBA00032605"/>
    </source>
</evidence>
<dbReference type="Pfam" id="PF02654">
    <property type="entry name" value="CobS"/>
    <property type="match status" value="1"/>
</dbReference>
<evidence type="ECO:0000256" key="8">
    <source>
        <dbReference type="ARBA" id="ARBA00022573"/>
    </source>
</evidence>
<dbReference type="RefSeq" id="WP_206939427.1">
    <property type="nucleotide sequence ID" value="NZ_JAFLNF010000003.1"/>
</dbReference>
<evidence type="ECO:0000256" key="12">
    <source>
        <dbReference type="ARBA" id="ARBA00022989"/>
    </source>
</evidence>
<evidence type="ECO:0000256" key="14">
    <source>
        <dbReference type="ARBA" id="ARBA00025228"/>
    </source>
</evidence>
<keyword evidence="10 19" id="KW-0812">Transmembrane</keyword>
<feature type="transmembrane region" description="Helical" evidence="19">
    <location>
        <begin position="89"/>
        <end position="106"/>
    </location>
</feature>
<evidence type="ECO:0000256" key="3">
    <source>
        <dbReference type="ARBA" id="ARBA00004663"/>
    </source>
</evidence>
<evidence type="ECO:0000256" key="10">
    <source>
        <dbReference type="ARBA" id="ARBA00022692"/>
    </source>
</evidence>
<sequence length="281" mass="29011">MDDGENRSWAKSLKQVLRKWHPLQVASDVAACVRFFSRLPLPPAGPLDRIDAAPDFSRISYAAPLAGLVISAPAALLTLVLGLTPLPDLVVATLAVALLVAVCGALHEDGLGDVVDGFFGGTTPKRRMEIMKDSRVGAFGALTLAIAILLRVLLLAGLLQALDGWAVVPLVVGEALSRGLMIWQWRSHPSARPGGLGARFGKPDAVQVNAAALICGLALLTCLISVPLLNLALGGLLASAGAYGVGRLAVSKIGGTTGDVLGAAQQIAVICFLIGLQLAPM</sequence>
<evidence type="ECO:0000256" key="9">
    <source>
        <dbReference type="ARBA" id="ARBA00022679"/>
    </source>
</evidence>
<dbReference type="EC" id="2.7.8.26" evidence="5 19"/>
<name>A0A939J6F3_9HYPH</name>
<gene>
    <name evidence="19" type="primary">cobS</name>
    <name evidence="20" type="ORF">J0X15_07545</name>
</gene>
<comment type="caution">
    <text evidence="20">The sequence shown here is derived from an EMBL/GenBank/DDBJ whole genome shotgun (WGS) entry which is preliminary data.</text>
</comment>
<evidence type="ECO:0000256" key="13">
    <source>
        <dbReference type="ARBA" id="ARBA00023136"/>
    </source>
</evidence>
<proteinExistence type="inferred from homology"/>
<dbReference type="EMBL" id="JAFLNF010000003">
    <property type="protein sequence ID" value="MBO0345067.1"/>
    <property type="molecule type" value="Genomic_DNA"/>
</dbReference>
<keyword evidence="7 19" id="KW-1003">Cell membrane</keyword>
<dbReference type="GO" id="GO:0009236">
    <property type="term" value="P:cobalamin biosynthetic process"/>
    <property type="evidence" value="ECO:0007669"/>
    <property type="project" value="UniProtKB-UniRule"/>
</dbReference>
<evidence type="ECO:0000256" key="16">
    <source>
        <dbReference type="ARBA" id="ARBA00032853"/>
    </source>
</evidence>
<comment type="cofactor">
    <cofactor evidence="1 19">
        <name>Mg(2+)</name>
        <dbReference type="ChEBI" id="CHEBI:18420"/>
    </cofactor>
</comment>
<evidence type="ECO:0000256" key="6">
    <source>
        <dbReference type="ARBA" id="ARBA00015850"/>
    </source>
</evidence>
<evidence type="ECO:0000256" key="4">
    <source>
        <dbReference type="ARBA" id="ARBA00010561"/>
    </source>
</evidence>
<keyword evidence="8 19" id="KW-0169">Cobalamin biosynthesis</keyword>
<keyword evidence="11 19" id="KW-0460">Magnesium</keyword>
<dbReference type="HAMAP" id="MF_00719">
    <property type="entry name" value="CobS"/>
    <property type="match status" value="1"/>
</dbReference>
<comment type="similarity">
    <text evidence="4 19">Belongs to the CobS family.</text>
</comment>
<dbReference type="PANTHER" id="PTHR34148:SF1">
    <property type="entry name" value="ADENOSYLCOBINAMIDE-GDP RIBAZOLETRANSFERASE"/>
    <property type="match status" value="1"/>
</dbReference>
<organism evidence="20 21">
    <name type="scientific">Roseibium limicola</name>
    <dbReference type="NCBI Taxonomy" id="2816037"/>
    <lineage>
        <taxon>Bacteria</taxon>
        <taxon>Pseudomonadati</taxon>
        <taxon>Pseudomonadota</taxon>
        <taxon>Alphaproteobacteria</taxon>
        <taxon>Hyphomicrobiales</taxon>
        <taxon>Stappiaceae</taxon>
        <taxon>Roseibium</taxon>
    </lineage>
</organism>
<comment type="catalytic activity">
    <reaction evidence="17 19">
        <text>alpha-ribazole + adenosylcob(III)inamide-GDP = adenosylcob(III)alamin + GMP + H(+)</text>
        <dbReference type="Rhea" id="RHEA:16049"/>
        <dbReference type="ChEBI" id="CHEBI:10329"/>
        <dbReference type="ChEBI" id="CHEBI:15378"/>
        <dbReference type="ChEBI" id="CHEBI:18408"/>
        <dbReference type="ChEBI" id="CHEBI:58115"/>
        <dbReference type="ChEBI" id="CHEBI:60487"/>
        <dbReference type="EC" id="2.7.8.26"/>
    </reaction>
</comment>
<feature type="transmembrane region" description="Helical" evidence="19">
    <location>
        <begin position="136"/>
        <end position="159"/>
    </location>
</feature>
<evidence type="ECO:0000313" key="20">
    <source>
        <dbReference type="EMBL" id="MBO0345067.1"/>
    </source>
</evidence>
<dbReference type="PANTHER" id="PTHR34148">
    <property type="entry name" value="ADENOSYLCOBINAMIDE-GDP RIBAZOLETRANSFERASE"/>
    <property type="match status" value="1"/>
</dbReference>
<dbReference type="GO" id="GO:0005886">
    <property type="term" value="C:plasma membrane"/>
    <property type="evidence" value="ECO:0007669"/>
    <property type="project" value="UniProtKB-SubCell"/>
</dbReference>
<dbReference type="InterPro" id="IPR003805">
    <property type="entry name" value="CobS"/>
</dbReference>
<dbReference type="GO" id="GO:0051073">
    <property type="term" value="F:adenosylcobinamide-GDP ribazoletransferase activity"/>
    <property type="evidence" value="ECO:0007669"/>
    <property type="project" value="UniProtKB-UniRule"/>
</dbReference>
<evidence type="ECO:0000256" key="11">
    <source>
        <dbReference type="ARBA" id="ARBA00022842"/>
    </source>
</evidence>
<evidence type="ECO:0000256" key="1">
    <source>
        <dbReference type="ARBA" id="ARBA00001946"/>
    </source>
</evidence>
<comment type="function">
    <text evidence="14 19">Joins adenosylcobinamide-GDP and alpha-ribazole to generate adenosylcobalamin (Ado-cobalamin). Also synthesizes adenosylcobalamin 5'-phosphate from adenosylcobinamide-GDP and alpha-ribazole 5'-phosphate.</text>
</comment>